<dbReference type="AlphaFoldDB" id="E3FPQ2"/>
<keyword evidence="2" id="KW-1185">Reference proteome</keyword>
<dbReference type="InterPro" id="IPR005560">
    <property type="entry name" value="Csp_YhjQ"/>
</dbReference>
<dbReference type="EMBL" id="CP002271">
    <property type="protein sequence ID" value="ADO74420.1"/>
    <property type="molecule type" value="Genomic_DNA"/>
</dbReference>
<protein>
    <submittedName>
        <fullName evidence="1">Conserved uncharacterized protein</fullName>
    </submittedName>
</protein>
<evidence type="ECO:0000313" key="2">
    <source>
        <dbReference type="Proteomes" id="UP000001351"/>
    </source>
</evidence>
<reference evidence="1 2" key="1">
    <citation type="journal article" date="2011" name="Mol. Biol. Evol.">
        <title>Comparative genomic analysis of fruiting body formation in Myxococcales.</title>
        <authorList>
            <person name="Huntley S."/>
            <person name="Hamann N."/>
            <person name="Wegener-Feldbrugge S."/>
            <person name="Treuner-Lange A."/>
            <person name="Kube M."/>
            <person name="Reinhardt R."/>
            <person name="Klages S."/>
            <person name="Muller R."/>
            <person name="Ronning C.M."/>
            <person name="Nierman W.C."/>
            <person name="Sogaard-Andersen L."/>
        </authorList>
    </citation>
    <scope>NUCLEOTIDE SEQUENCE [LARGE SCALE GENOMIC DNA]</scope>
    <source>
        <strain evidence="1 2">DW4/3-1</strain>
    </source>
</reference>
<dbReference type="PANTHER" id="PTHR37310:SF1">
    <property type="entry name" value="CYTOPLASMIC PROTEIN"/>
    <property type="match status" value="1"/>
</dbReference>
<organism evidence="1 2">
    <name type="scientific">Stigmatella aurantiaca (strain DW4/3-1)</name>
    <dbReference type="NCBI Taxonomy" id="378806"/>
    <lineage>
        <taxon>Bacteria</taxon>
        <taxon>Pseudomonadati</taxon>
        <taxon>Myxococcota</taxon>
        <taxon>Myxococcia</taxon>
        <taxon>Myxococcales</taxon>
        <taxon>Cystobacterineae</taxon>
        <taxon>Archangiaceae</taxon>
        <taxon>Stigmatella</taxon>
    </lineage>
</organism>
<dbReference type="eggNOG" id="ENOG5032A0U">
    <property type="taxonomic scope" value="Bacteria"/>
</dbReference>
<name>E3FPQ2_STIAD</name>
<dbReference type="KEGG" id="sur:STAUR_6663"/>
<sequence>MVTEDRQLRRGSPCIVLKPLWRVAGMMGAMMGVARADISQCITASVRCQASCEAGIARLVSEGHPADSEPVRLLRQCAELCELNARALRKESSLARRTASICFELSSQVARTAWLDPNASSATLARDALFMARACRLLLFSN</sequence>
<dbReference type="Proteomes" id="UP000001351">
    <property type="component" value="Chromosome"/>
</dbReference>
<gene>
    <name evidence="1" type="ordered locus">STAUR_6663</name>
</gene>
<dbReference type="Gene3D" id="1.20.1270.360">
    <property type="match status" value="1"/>
</dbReference>
<dbReference type="STRING" id="378806.STAUR_6663"/>
<evidence type="ECO:0000313" key="1">
    <source>
        <dbReference type="EMBL" id="ADO74420.1"/>
    </source>
</evidence>
<dbReference type="Pfam" id="PF03860">
    <property type="entry name" value="Csp"/>
    <property type="match status" value="1"/>
</dbReference>
<proteinExistence type="predicted"/>
<dbReference type="PANTHER" id="PTHR37310">
    <property type="entry name" value="CYTOPLASMIC PROTEIN-RELATED"/>
    <property type="match status" value="1"/>
</dbReference>
<accession>E3FPQ2</accession>
<dbReference type="HOGENOM" id="CLU_2069129_0_0_7"/>